<keyword evidence="4" id="KW-0680">Restriction system</keyword>
<feature type="active site" evidence="6">
    <location>
        <position position="76"/>
    </location>
</feature>
<dbReference type="Pfam" id="PF00145">
    <property type="entry name" value="DNA_methylase"/>
    <property type="match status" value="1"/>
</dbReference>
<evidence type="ECO:0000256" key="1">
    <source>
        <dbReference type="ARBA" id="ARBA00022603"/>
    </source>
</evidence>
<keyword evidence="3 6" id="KW-0949">S-adenosyl-L-methionine</keyword>
<evidence type="ECO:0000256" key="5">
    <source>
        <dbReference type="ARBA" id="ARBA00047422"/>
    </source>
</evidence>
<dbReference type="PROSITE" id="PS51679">
    <property type="entry name" value="SAM_MT_C5"/>
    <property type="match status" value="1"/>
</dbReference>
<evidence type="ECO:0000256" key="3">
    <source>
        <dbReference type="ARBA" id="ARBA00022691"/>
    </source>
</evidence>
<dbReference type="AlphaFoldDB" id="A0A096ACX2"/>
<comment type="catalytic activity">
    <reaction evidence="5 8">
        <text>a 2'-deoxycytidine in DNA + S-adenosyl-L-methionine = a 5-methyl-2'-deoxycytidine in DNA + S-adenosyl-L-homocysteine + H(+)</text>
        <dbReference type="Rhea" id="RHEA:13681"/>
        <dbReference type="Rhea" id="RHEA-COMP:11369"/>
        <dbReference type="Rhea" id="RHEA-COMP:11370"/>
        <dbReference type="ChEBI" id="CHEBI:15378"/>
        <dbReference type="ChEBI" id="CHEBI:57856"/>
        <dbReference type="ChEBI" id="CHEBI:59789"/>
        <dbReference type="ChEBI" id="CHEBI:85452"/>
        <dbReference type="ChEBI" id="CHEBI:85454"/>
        <dbReference type="EC" id="2.1.1.37"/>
    </reaction>
</comment>
<feature type="compositionally biased region" description="Low complexity" evidence="9">
    <location>
        <begin position="291"/>
        <end position="302"/>
    </location>
</feature>
<reference evidence="10 11" key="1">
    <citation type="submission" date="2014-07" db="EMBL/GenBank/DDBJ databases">
        <authorList>
            <person name="McCorrison J."/>
            <person name="Sanka R."/>
            <person name="Torralba M."/>
            <person name="Gillis M."/>
            <person name="Haft D.H."/>
            <person name="Methe B."/>
            <person name="Sutton G."/>
            <person name="Nelson K.E."/>
        </authorList>
    </citation>
    <scope>NUCLEOTIDE SEQUENCE [LARGE SCALE GENOMIC DNA]</scope>
    <source>
        <strain evidence="10 11">DNF00320</strain>
    </source>
</reference>
<dbReference type="EC" id="2.1.1.37" evidence="8"/>
<feature type="compositionally biased region" description="Basic and acidic residues" evidence="9">
    <location>
        <begin position="311"/>
        <end position="338"/>
    </location>
</feature>
<feature type="region of interest" description="Disordered" evidence="9">
    <location>
        <begin position="394"/>
        <end position="427"/>
    </location>
</feature>
<accession>A0A096ACX2</accession>
<evidence type="ECO:0000256" key="2">
    <source>
        <dbReference type="ARBA" id="ARBA00022679"/>
    </source>
</evidence>
<dbReference type="OrthoDB" id="32195at2"/>
<dbReference type="Proteomes" id="UP000029525">
    <property type="component" value="Unassembled WGS sequence"/>
</dbReference>
<dbReference type="Gene3D" id="3.40.50.150">
    <property type="entry name" value="Vaccinia Virus protein VP39"/>
    <property type="match status" value="1"/>
</dbReference>
<evidence type="ECO:0000256" key="6">
    <source>
        <dbReference type="PROSITE-ProRule" id="PRU01016"/>
    </source>
</evidence>
<dbReference type="InterPro" id="IPR001525">
    <property type="entry name" value="C5_MeTfrase"/>
</dbReference>
<dbReference type="InterPro" id="IPR018117">
    <property type="entry name" value="C5_DNA_meth_AS"/>
</dbReference>
<dbReference type="GO" id="GO:0003886">
    <property type="term" value="F:DNA (cytosine-5-)-methyltransferase activity"/>
    <property type="evidence" value="ECO:0007669"/>
    <property type="project" value="UniProtKB-EC"/>
</dbReference>
<keyword evidence="1 6" id="KW-0489">Methyltransferase</keyword>
<dbReference type="InterPro" id="IPR029063">
    <property type="entry name" value="SAM-dependent_MTases_sf"/>
</dbReference>
<protein>
    <recommendedName>
        <fullName evidence="8">Cytosine-specific methyltransferase</fullName>
        <ecNumber evidence="8">2.1.1.37</ecNumber>
    </recommendedName>
</protein>
<comment type="similarity">
    <text evidence="6 7">Belongs to the class I-like SAM-binding methyltransferase superfamily. C5-methyltransferase family.</text>
</comment>
<evidence type="ECO:0000256" key="8">
    <source>
        <dbReference type="RuleBase" id="RU000417"/>
    </source>
</evidence>
<name>A0A096ACX2_9BACT</name>
<feature type="compositionally biased region" description="Basic and acidic residues" evidence="9">
    <location>
        <begin position="209"/>
        <end position="227"/>
    </location>
</feature>
<dbReference type="InterPro" id="IPR050750">
    <property type="entry name" value="C5-MTase"/>
</dbReference>
<dbReference type="PRINTS" id="PR00105">
    <property type="entry name" value="C5METTRFRASE"/>
</dbReference>
<dbReference type="EMBL" id="JRNQ01000023">
    <property type="protein sequence ID" value="KGF44953.1"/>
    <property type="molecule type" value="Genomic_DNA"/>
</dbReference>
<dbReference type="RefSeq" id="WP_036866656.1">
    <property type="nucleotide sequence ID" value="NZ_JRNQ01000023.1"/>
</dbReference>
<feature type="region of interest" description="Disordered" evidence="9">
    <location>
        <begin position="209"/>
        <end position="366"/>
    </location>
</feature>
<feature type="compositionally biased region" description="Basic and acidic residues" evidence="9">
    <location>
        <begin position="394"/>
        <end position="405"/>
    </location>
</feature>
<sequence length="492" mass="55049">MRKIIRHASLFSGIGAPELAALWLGWQNVFHCEINEFCNTILNYWFPNSINYENIKTTDFSQWQGQIDILTGGFPCQPFSSAGQRLGADDDRYLWPEMLRVIRQIQPTFVIGENVAGILSMVQPSEEVKVGSTTSLFDENDDIYKKEQQFVVETVCSDLEREGYSVQPFVIPACAVGAPHQRDRVWFVARRNVPTPTIDTLHEGVLRRPCVDESEGKTQRLQERHEIQQSAEPSSLLRHSSHASNTGAEGVPGRQTEVPFPRSSPHALSGGDTTQQAHQGTEGEGREDDGQQSQRRATTQRSDGLHQLSRHTADTECRRCDDGGSPRQERQNSTDTLRDSAQGNPDNEFQPRSCKDGSTPADTLRPGLQEEGRELQAEGIARGVPQMRLAADPKCERRDACHDDDGQPQGASQEERGAEQLGGADCPQDWWRDFPTVSPICRGNDGLPFDISRLTIPFARWRQESIKALGNSMVPQVVLELFRAIEVEIFEE</sequence>
<dbReference type="SUPFAM" id="SSF53335">
    <property type="entry name" value="S-adenosyl-L-methionine-dependent methyltransferases"/>
    <property type="match status" value="1"/>
</dbReference>
<comment type="caution">
    <text evidence="10">The sequence shown here is derived from an EMBL/GenBank/DDBJ whole genome shotgun (WGS) entry which is preliminary data.</text>
</comment>
<organism evidence="10 11">
    <name type="scientific">Prevotella bivia DNF00320</name>
    <dbReference type="NCBI Taxonomy" id="1401068"/>
    <lineage>
        <taxon>Bacteria</taxon>
        <taxon>Pseudomonadati</taxon>
        <taxon>Bacteroidota</taxon>
        <taxon>Bacteroidia</taxon>
        <taxon>Bacteroidales</taxon>
        <taxon>Prevotellaceae</taxon>
        <taxon>Prevotella</taxon>
    </lineage>
</organism>
<evidence type="ECO:0000313" key="11">
    <source>
        <dbReference type="Proteomes" id="UP000029525"/>
    </source>
</evidence>
<evidence type="ECO:0000313" key="10">
    <source>
        <dbReference type="EMBL" id="KGF44953.1"/>
    </source>
</evidence>
<dbReference type="PROSITE" id="PS00094">
    <property type="entry name" value="C5_MTASE_1"/>
    <property type="match status" value="1"/>
</dbReference>
<keyword evidence="2 6" id="KW-0808">Transferase</keyword>
<proteinExistence type="inferred from homology"/>
<evidence type="ECO:0000256" key="4">
    <source>
        <dbReference type="ARBA" id="ARBA00022747"/>
    </source>
</evidence>
<dbReference type="PANTHER" id="PTHR46098:SF1">
    <property type="entry name" value="TRNA (CYTOSINE(38)-C(5))-METHYLTRANSFERASE"/>
    <property type="match status" value="1"/>
</dbReference>
<dbReference type="GO" id="GO:0032259">
    <property type="term" value="P:methylation"/>
    <property type="evidence" value="ECO:0007669"/>
    <property type="project" value="UniProtKB-KW"/>
</dbReference>
<dbReference type="GO" id="GO:0009307">
    <property type="term" value="P:DNA restriction-modification system"/>
    <property type="evidence" value="ECO:0007669"/>
    <property type="project" value="UniProtKB-KW"/>
</dbReference>
<evidence type="ECO:0000256" key="7">
    <source>
        <dbReference type="RuleBase" id="RU000416"/>
    </source>
</evidence>
<gene>
    <name evidence="10" type="ORF">HMPREF0647_04690</name>
</gene>
<evidence type="ECO:0000256" key="9">
    <source>
        <dbReference type="SAM" id="MobiDB-lite"/>
    </source>
</evidence>
<dbReference type="NCBIfam" id="TIGR00675">
    <property type="entry name" value="dcm"/>
    <property type="match status" value="1"/>
</dbReference>
<dbReference type="PANTHER" id="PTHR46098">
    <property type="entry name" value="TRNA (CYTOSINE(38)-C(5))-METHYLTRANSFERASE"/>
    <property type="match status" value="1"/>
</dbReference>